<comment type="caution">
    <text evidence="1">The sequence shown here is derived from an EMBL/GenBank/DDBJ whole genome shotgun (WGS) entry which is preliminary data.</text>
</comment>
<dbReference type="AlphaFoldDB" id="A0A6L2K7B7"/>
<reference evidence="1" key="1">
    <citation type="journal article" date="2019" name="Sci. Rep.">
        <title>Draft genome of Tanacetum cinerariifolium, the natural source of mosquito coil.</title>
        <authorList>
            <person name="Yamashiro T."/>
            <person name="Shiraishi A."/>
            <person name="Satake H."/>
            <person name="Nakayama K."/>
        </authorList>
    </citation>
    <scope>NUCLEOTIDE SEQUENCE</scope>
</reference>
<gene>
    <name evidence="1" type="ORF">Tci_016575</name>
</gene>
<proteinExistence type="predicted"/>
<name>A0A6L2K7B7_TANCI</name>
<organism evidence="1">
    <name type="scientific">Tanacetum cinerariifolium</name>
    <name type="common">Dalmatian daisy</name>
    <name type="synonym">Chrysanthemum cinerariifolium</name>
    <dbReference type="NCBI Taxonomy" id="118510"/>
    <lineage>
        <taxon>Eukaryota</taxon>
        <taxon>Viridiplantae</taxon>
        <taxon>Streptophyta</taxon>
        <taxon>Embryophyta</taxon>
        <taxon>Tracheophyta</taxon>
        <taxon>Spermatophyta</taxon>
        <taxon>Magnoliopsida</taxon>
        <taxon>eudicotyledons</taxon>
        <taxon>Gunneridae</taxon>
        <taxon>Pentapetalae</taxon>
        <taxon>asterids</taxon>
        <taxon>campanulids</taxon>
        <taxon>Asterales</taxon>
        <taxon>Asteraceae</taxon>
        <taxon>Asteroideae</taxon>
        <taxon>Anthemideae</taxon>
        <taxon>Anthemidinae</taxon>
        <taxon>Tanacetum</taxon>
    </lineage>
</organism>
<protein>
    <submittedName>
        <fullName evidence="1">Uncharacterized protein</fullName>
    </submittedName>
</protein>
<sequence length="255" mass="28697">MLRKGSASFEDSIEKSWGKESANESGKHHQADSFILGVSVFKHITYSEEFVNVFVRISIDSTIELVSFDKSQVVTFNGKFVCGFKNGDSKTESRSDNTVGSPHGFIIHGIKDLKGNEKVTEVIAAENWRLVSAVEVGCFFVRMELLCFIDEVFDSEYVQFSGKFVNAARMCGALLEMCGVLGEDGEWMWYSIIKRPYVRLMITDPDDPGNEIHEPLSKMTEANKKHYSVDIRVMNYLPQAKPNDIYNSVDACKDA</sequence>
<evidence type="ECO:0000313" key="1">
    <source>
        <dbReference type="EMBL" id="GEU44597.1"/>
    </source>
</evidence>
<dbReference type="EMBL" id="BKCJ010001867">
    <property type="protein sequence ID" value="GEU44597.1"/>
    <property type="molecule type" value="Genomic_DNA"/>
</dbReference>
<accession>A0A6L2K7B7</accession>